<dbReference type="GO" id="GO:0005682">
    <property type="term" value="C:U5 snRNP"/>
    <property type="evidence" value="ECO:0007669"/>
    <property type="project" value="InterPro"/>
</dbReference>
<gene>
    <name evidence="2" type="ORF">BQ2448_5627</name>
</gene>
<keyword evidence="3" id="KW-1185">Reference proteome</keyword>
<dbReference type="InterPro" id="IPR039905">
    <property type="entry name" value="CD2BP2/Lin1"/>
</dbReference>
<proteinExistence type="predicted"/>
<dbReference type="STRING" id="269621.A0A238F4P1"/>
<reference evidence="3" key="1">
    <citation type="submission" date="2016-09" db="EMBL/GenBank/DDBJ databases">
        <authorList>
            <person name="Jeantristanb JTB J.-T."/>
            <person name="Ricardo R."/>
        </authorList>
    </citation>
    <scope>NUCLEOTIDE SEQUENCE [LARGE SCALE GENOMIC DNA]</scope>
</reference>
<evidence type="ECO:0000256" key="1">
    <source>
        <dbReference type="SAM" id="MobiDB-lite"/>
    </source>
</evidence>
<accession>A0A238F4P1</accession>
<dbReference type="InterPro" id="IPR035445">
    <property type="entry name" value="GYF-like_dom_sf"/>
</dbReference>
<dbReference type="SUPFAM" id="SSF55277">
    <property type="entry name" value="GYF domain"/>
    <property type="match status" value="1"/>
</dbReference>
<feature type="compositionally biased region" description="Acidic residues" evidence="1">
    <location>
        <begin position="114"/>
        <end position="137"/>
    </location>
</feature>
<sequence>MAPKRPAESFARPTEASPPSGFGKRVKFDPLTLNPTPSNPHVSTKEGVDLDDDDDADDLITSSTSTRKKVVTDGYDSDSSAEGSQEGFGGVGGGRKGKKKGKSGEGVQVQVQDQDQDQDDDQDDDDMFGAGEGEDDLSSAKVGVAGKKKPKEFLEMGDIEGQEFGKGEEDEDGRGDELAGEDEDEEEEYALEDDLANDDDAPRSRRSKKGMGYQLSSFNMAEELNEGRFSADGTYVRNNDDSLATHDKWLDGVSKASIRAARESKKRMDDDARRREEREARGDEAIAQQRDDCLIGLLGLVRPGETITSALNRLGKRRRKVAKRIVKPKVHDGDEAMMDLDEPSSAPVSSSELSKGKRKEGTGKEEPDPAVKRIDRITYLASTLLAQGELEIYDTSYETIIQTLKEEGAVRRDWVPPLDPDLAEEEEEERLAAQALPKRGLIARPNVVTARPSVNNATAASFSAPQPPTAPVDPNGKKFFYKWKVAQAGQPPNQEYGPFGATEIEQWIAGGFLGANGANIVVRVEGQGGAAWTTWQEAKM</sequence>
<feature type="compositionally biased region" description="Basic and acidic residues" evidence="1">
    <location>
        <begin position="260"/>
        <end position="284"/>
    </location>
</feature>
<dbReference type="PANTHER" id="PTHR13138:SF3">
    <property type="entry name" value="CD2 ANTIGEN CYTOPLASMIC TAIL-BINDING PROTEIN 2"/>
    <property type="match status" value="1"/>
</dbReference>
<feature type="compositionally biased region" description="Polar residues" evidence="1">
    <location>
        <begin position="33"/>
        <end position="42"/>
    </location>
</feature>
<name>A0A238F4P1_9BASI</name>
<feature type="compositionally biased region" description="Low complexity" evidence="1">
    <location>
        <begin position="343"/>
        <end position="353"/>
    </location>
</feature>
<feature type="compositionally biased region" description="Acidic residues" evidence="1">
    <location>
        <begin position="49"/>
        <end position="58"/>
    </location>
</feature>
<feature type="region of interest" description="Disordered" evidence="1">
    <location>
        <begin position="259"/>
        <end position="284"/>
    </location>
</feature>
<dbReference type="OrthoDB" id="331341at2759"/>
<dbReference type="AlphaFoldDB" id="A0A238F4P1"/>
<protein>
    <submittedName>
        <fullName evidence="2">BQ2448_5627 protein</fullName>
    </submittedName>
</protein>
<organism evidence="2 3">
    <name type="scientific">Microbotryum intermedium</name>
    <dbReference type="NCBI Taxonomy" id="269621"/>
    <lineage>
        <taxon>Eukaryota</taxon>
        <taxon>Fungi</taxon>
        <taxon>Dikarya</taxon>
        <taxon>Basidiomycota</taxon>
        <taxon>Pucciniomycotina</taxon>
        <taxon>Microbotryomycetes</taxon>
        <taxon>Microbotryales</taxon>
        <taxon>Microbotryaceae</taxon>
        <taxon>Microbotryum</taxon>
    </lineage>
</organism>
<dbReference type="Proteomes" id="UP000198372">
    <property type="component" value="Unassembled WGS sequence"/>
</dbReference>
<dbReference type="PANTHER" id="PTHR13138">
    <property type="entry name" value="PROTEIN LIN1"/>
    <property type="match status" value="1"/>
</dbReference>
<evidence type="ECO:0000313" key="3">
    <source>
        <dbReference type="Proteomes" id="UP000198372"/>
    </source>
</evidence>
<feature type="compositionally biased region" description="Basic and acidic residues" evidence="1">
    <location>
        <begin position="359"/>
        <end position="370"/>
    </location>
</feature>
<evidence type="ECO:0000313" key="2">
    <source>
        <dbReference type="EMBL" id="SCV66981.1"/>
    </source>
</evidence>
<feature type="compositionally biased region" description="Acidic residues" evidence="1">
    <location>
        <begin position="168"/>
        <end position="199"/>
    </location>
</feature>
<dbReference type="EMBL" id="FMSP01000001">
    <property type="protein sequence ID" value="SCV66981.1"/>
    <property type="molecule type" value="Genomic_DNA"/>
</dbReference>
<feature type="region of interest" description="Disordered" evidence="1">
    <location>
        <begin position="1"/>
        <end position="213"/>
    </location>
</feature>
<feature type="region of interest" description="Disordered" evidence="1">
    <location>
        <begin position="327"/>
        <end position="370"/>
    </location>
</feature>